<feature type="compositionally biased region" description="Low complexity" evidence="1">
    <location>
        <begin position="87"/>
        <end position="99"/>
    </location>
</feature>
<feature type="region of interest" description="Disordered" evidence="1">
    <location>
        <begin position="51"/>
        <end position="155"/>
    </location>
</feature>
<feature type="compositionally biased region" description="Acidic residues" evidence="1">
    <location>
        <begin position="1"/>
        <end position="13"/>
    </location>
</feature>
<evidence type="ECO:0000313" key="3">
    <source>
        <dbReference type="Proteomes" id="UP000299102"/>
    </source>
</evidence>
<evidence type="ECO:0000256" key="1">
    <source>
        <dbReference type="SAM" id="MobiDB-lite"/>
    </source>
</evidence>
<feature type="compositionally biased region" description="Basic and acidic residues" evidence="1">
    <location>
        <begin position="114"/>
        <end position="153"/>
    </location>
</feature>
<comment type="caution">
    <text evidence="2">The sequence shown here is derived from an EMBL/GenBank/DDBJ whole genome shotgun (WGS) entry which is preliminary data.</text>
</comment>
<keyword evidence="3" id="KW-1185">Reference proteome</keyword>
<gene>
    <name evidence="2" type="ORF">EVAR_48082_1</name>
</gene>
<sequence length="454" mass="51745">MSIEYELIDESDPDPLGKIAGHKSTRTAAKLMEGSDGDHLVDERYRIEESLPGSHIRHRSMNRKDNEETPQLRRLQLTQNPKRIPKTRATTLRTTTTERMLPGRSSQGPEEISGSERLRKQIKLKGDKNREARASREQRSETETHKGRPREVKPPSLCLSRIEKTMRNAFLEFAALTIAIQDVTQTMCKHSAHIQEGDIEQLKRKFEKTKAPYTTISRPNIYSETQDKTWRPTMTGLVYLDEQATKITGKTKYKTQKTINGNERRHKGAEAATRVRTMAILVNGFKEHTHNRLPNHSDKCNKWPRVAGRGVVCDVREVRGGGYHAREPRRRRIYRNIYSTQEGTRPLTMDGYDRNKLSISLPQTLYQAHTQTGKAELKAMGYGQDGNKIPGHKLGHRNNQTPKKAGAVLTGWVKHRIKAKKGVNLETKRTNKWRSTHNDIPVHGVRADGLPGSL</sequence>
<dbReference type="OrthoDB" id="9995375at2759"/>
<feature type="region of interest" description="Disordered" evidence="1">
    <location>
        <begin position="1"/>
        <end position="21"/>
    </location>
</feature>
<name>A0A4C1XMR8_EUMVA</name>
<proteinExistence type="predicted"/>
<dbReference type="EMBL" id="BGZK01000881">
    <property type="protein sequence ID" value="GBP63824.1"/>
    <property type="molecule type" value="Genomic_DNA"/>
</dbReference>
<dbReference type="AlphaFoldDB" id="A0A4C1XMR8"/>
<evidence type="ECO:0000313" key="2">
    <source>
        <dbReference type="EMBL" id="GBP63824.1"/>
    </source>
</evidence>
<organism evidence="2 3">
    <name type="scientific">Eumeta variegata</name>
    <name type="common">Bagworm moth</name>
    <name type="synonym">Eumeta japonica</name>
    <dbReference type="NCBI Taxonomy" id="151549"/>
    <lineage>
        <taxon>Eukaryota</taxon>
        <taxon>Metazoa</taxon>
        <taxon>Ecdysozoa</taxon>
        <taxon>Arthropoda</taxon>
        <taxon>Hexapoda</taxon>
        <taxon>Insecta</taxon>
        <taxon>Pterygota</taxon>
        <taxon>Neoptera</taxon>
        <taxon>Endopterygota</taxon>
        <taxon>Lepidoptera</taxon>
        <taxon>Glossata</taxon>
        <taxon>Ditrysia</taxon>
        <taxon>Tineoidea</taxon>
        <taxon>Psychidae</taxon>
        <taxon>Oiketicinae</taxon>
        <taxon>Eumeta</taxon>
    </lineage>
</organism>
<reference evidence="2 3" key="1">
    <citation type="journal article" date="2019" name="Commun. Biol.">
        <title>The bagworm genome reveals a unique fibroin gene that provides high tensile strength.</title>
        <authorList>
            <person name="Kono N."/>
            <person name="Nakamura H."/>
            <person name="Ohtoshi R."/>
            <person name="Tomita M."/>
            <person name="Numata K."/>
            <person name="Arakawa K."/>
        </authorList>
    </citation>
    <scope>NUCLEOTIDE SEQUENCE [LARGE SCALE GENOMIC DNA]</scope>
</reference>
<feature type="compositionally biased region" description="Basic and acidic residues" evidence="1">
    <location>
        <begin position="62"/>
        <end position="71"/>
    </location>
</feature>
<dbReference type="Proteomes" id="UP000299102">
    <property type="component" value="Unassembled WGS sequence"/>
</dbReference>
<accession>A0A4C1XMR8</accession>
<protein>
    <submittedName>
        <fullName evidence="2">Uncharacterized protein</fullName>
    </submittedName>
</protein>